<evidence type="ECO:0000256" key="6">
    <source>
        <dbReference type="ARBA" id="ARBA00023277"/>
    </source>
</evidence>
<dbReference type="InterPro" id="IPR052288">
    <property type="entry name" value="GH45_Enzymes"/>
</dbReference>
<evidence type="ECO:0000256" key="5">
    <source>
        <dbReference type="ARBA" id="ARBA00023001"/>
    </source>
</evidence>
<evidence type="ECO:0000256" key="10">
    <source>
        <dbReference type="SAM" id="MobiDB-lite"/>
    </source>
</evidence>
<evidence type="ECO:0000256" key="3">
    <source>
        <dbReference type="ARBA" id="ARBA00012601"/>
    </source>
</evidence>
<dbReference type="Pfam" id="PF02015">
    <property type="entry name" value="Glyco_hydro_45"/>
    <property type="match status" value="1"/>
</dbReference>
<dbReference type="EC" id="3.2.1.4" evidence="3 9"/>
<feature type="region of interest" description="Disordered" evidence="10">
    <location>
        <begin position="11"/>
        <end position="34"/>
    </location>
</feature>
<protein>
    <recommendedName>
        <fullName evidence="3 9">Cellulase</fullName>
        <ecNumber evidence="3 9">3.2.1.4</ecNumber>
    </recommendedName>
</protein>
<evidence type="ECO:0000256" key="7">
    <source>
        <dbReference type="ARBA" id="ARBA00023295"/>
    </source>
</evidence>
<gene>
    <name evidence="12" type="ORF">M427DRAFT_98943</name>
</gene>
<evidence type="ECO:0000256" key="1">
    <source>
        <dbReference type="ARBA" id="ARBA00000966"/>
    </source>
</evidence>
<accession>A0A139AFB1</accession>
<proteinExistence type="inferred from homology"/>
<dbReference type="PANTHER" id="PTHR39730">
    <property type="entry name" value="ENDOGLUCANASE 1"/>
    <property type="match status" value="1"/>
</dbReference>
<keyword evidence="7" id="KW-0326">Glycosidase</keyword>
<evidence type="ECO:0000256" key="9">
    <source>
        <dbReference type="PROSITE-ProRule" id="PRU10069"/>
    </source>
</evidence>
<dbReference type="GO" id="GO:0008810">
    <property type="term" value="F:cellulase activity"/>
    <property type="evidence" value="ECO:0007669"/>
    <property type="project" value="UniProtKB-EC"/>
</dbReference>
<reference evidence="12 13" key="1">
    <citation type="journal article" date="2015" name="Genome Biol. Evol.">
        <title>Phylogenomic analyses indicate that early fungi evolved digesting cell walls of algal ancestors of land plants.</title>
        <authorList>
            <person name="Chang Y."/>
            <person name="Wang S."/>
            <person name="Sekimoto S."/>
            <person name="Aerts A.L."/>
            <person name="Choi C."/>
            <person name="Clum A."/>
            <person name="LaButti K.M."/>
            <person name="Lindquist E.A."/>
            <person name="Yee Ngan C."/>
            <person name="Ohm R.A."/>
            <person name="Salamov A.A."/>
            <person name="Grigoriev I.V."/>
            <person name="Spatafora J.W."/>
            <person name="Berbee M.L."/>
        </authorList>
    </citation>
    <scope>NUCLEOTIDE SEQUENCE [LARGE SCALE GENOMIC DNA]</scope>
    <source>
        <strain evidence="12 13">JEL478</strain>
    </source>
</reference>
<keyword evidence="5" id="KW-0136">Cellulose degradation</keyword>
<dbReference type="InterPro" id="IPR000334">
    <property type="entry name" value="Glyco_hydro_45"/>
</dbReference>
<evidence type="ECO:0000256" key="8">
    <source>
        <dbReference type="ARBA" id="ARBA00023326"/>
    </source>
</evidence>
<dbReference type="PROSITE" id="PS01140">
    <property type="entry name" value="GLYCOSYL_HYDROL_F45"/>
    <property type="match status" value="1"/>
</dbReference>
<feature type="active site" description="Nucleophile" evidence="9">
    <location>
        <position position="58"/>
    </location>
</feature>
<name>A0A139AFB1_GONPJ</name>
<evidence type="ECO:0000313" key="12">
    <source>
        <dbReference type="EMBL" id="KXS15254.1"/>
    </source>
</evidence>
<evidence type="ECO:0000259" key="11">
    <source>
        <dbReference type="PROSITE" id="PS01140"/>
    </source>
</evidence>
<dbReference type="AlphaFoldDB" id="A0A139AFB1"/>
<feature type="domain" description="Glycosyl hydrolases family 45 active site" evidence="11">
    <location>
        <begin position="53"/>
        <end position="64"/>
    </location>
</feature>
<dbReference type="SUPFAM" id="SSF50685">
    <property type="entry name" value="Barwin-like endoglucanases"/>
    <property type="match status" value="1"/>
</dbReference>
<keyword evidence="6" id="KW-0119">Carbohydrate metabolism</keyword>
<dbReference type="OrthoDB" id="2104063at2759"/>
<dbReference type="InterPro" id="IPR036908">
    <property type="entry name" value="RlpA-like_sf"/>
</dbReference>
<dbReference type="GO" id="GO:0030245">
    <property type="term" value="P:cellulose catabolic process"/>
    <property type="evidence" value="ECO:0007669"/>
    <property type="project" value="UniProtKB-KW"/>
</dbReference>
<dbReference type="OMA" id="FNACTNQ"/>
<dbReference type="EMBL" id="KQ965763">
    <property type="protein sequence ID" value="KXS15254.1"/>
    <property type="molecule type" value="Genomic_DNA"/>
</dbReference>
<evidence type="ECO:0000256" key="2">
    <source>
        <dbReference type="ARBA" id="ARBA00007793"/>
    </source>
</evidence>
<comment type="similarity">
    <text evidence="2">Belongs to the glycosyl hydrolase 45 (cellulase K) family.</text>
</comment>
<dbReference type="Proteomes" id="UP000070544">
    <property type="component" value="Unassembled WGS sequence"/>
</dbReference>
<keyword evidence="4 12" id="KW-0378">Hydrolase</keyword>
<evidence type="ECO:0000313" key="13">
    <source>
        <dbReference type="Proteomes" id="UP000070544"/>
    </source>
</evidence>
<organism evidence="12 13">
    <name type="scientific">Gonapodya prolifera (strain JEL478)</name>
    <name type="common">Monoblepharis prolifera</name>
    <dbReference type="NCBI Taxonomy" id="1344416"/>
    <lineage>
        <taxon>Eukaryota</taxon>
        <taxon>Fungi</taxon>
        <taxon>Fungi incertae sedis</taxon>
        <taxon>Chytridiomycota</taxon>
        <taxon>Chytridiomycota incertae sedis</taxon>
        <taxon>Monoblepharidomycetes</taxon>
        <taxon>Monoblepharidales</taxon>
        <taxon>Gonapodyaceae</taxon>
        <taxon>Gonapodya</taxon>
    </lineage>
</organism>
<comment type="catalytic activity">
    <reaction evidence="1 9">
        <text>Endohydrolysis of (1-&gt;4)-beta-D-glucosidic linkages in cellulose, lichenin and cereal beta-D-glucans.</text>
        <dbReference type="EC" id="3.2.1.4"/>
    </reaction>
</comment>
<dbReference type="PANTHER" id="PTHR39730:SF1">
    <property type="entry name" value="ENDOGLUCANASE 1"/>
    <property type="match status" value="1"/>
</dbReference>
<evidence type="ECO:0000256" key="4">
    <source>
        <dbReference type="ARBA" id="ARBA00022801"/>
    </source>
</evidence>
<keyword evidence="13" id="KW-1185">Reference proteome</keyword>
<dbReference type="STRING" id="1344416.A0A139AFB1"/>
<keyword evidence="8" id="KW-0624">Polysaccharide degradation</keyword>
<dbReference type="Gene3D" id="2.40.40.10">
    <property type="entry name" value="RlpA-like domain"/>
    <property type="match status" value="1"/>
</dbReference>
<sequence>MAWSCATWFKDGPTGASGAPTSPPPPAGGGGGGGAGDTAYVDYAGGRQGTASTTRYWDCCKPSCGWSGNTGLGVGSRTCTKSGQTLSDANVKNACSGGGDTGPEDGNAYTCTDATPWAVNDGLAFGFAAAPFPESTECCACYELTFTDGPATGKKMVVQKVNTGGDLGSNQFDLQIPGGGLGIFDGCSAQFGVDANTWGQRYGGVSSADGCSVLPAALQDGCRFRFGWFKGANNPGASFKRVTCPQAIVAKSACSR</sequence>